<comment type="caution">
    <text evidence="1">The sequence shown here is derived from an EMBL/GenBank/DDBJ whole genome shotgun (WGS) entry which is preliminary data.</text>
</comment>
<dbReference type="InterPro" id="IPR002110">
    <property type="entry name" value="Ankyrin_rpt"/>
</dbReference>
<accession>A0A1Y1UGA7</accession>
<evidence type="ECO:0000313" key="2">
    <source>
        <dbReference type="Proteomes" id="UP000193719"/>
    </source>
</evidence>
<name>A0A1Y1UGA7_9FUNG</name>
<protein>
    <submittedName>
        <fullName evidence="1">Uncharacterized protein</fullName>
    </submittedName>
</protein>
<dbReference type="Pfam" id="PF12796">
    <property type="entry name" value="Ank_2"/>
    <property type="match status" value="1"/>
</dbReference>
<organism evidence="1 2">
    <name type="scientific">Piromyces finnis</name>
    <dbReference type="NCBI Taxonomy" id="1754191"/>
    <lineage>
        <taxon>Eukaryota</taxon>
        <taxon>Fungi</taxon>
        <taxon>Fungi incertae sedis</taxon>
        <taxon>Chytridiomycota</taxon>
        <taxon>Chytridiomycota incertae sedis</taxon>
        <taxon>Neocallimastigomycetes</taxon>
        <taxon>Neocallimastigales</taxon>
        <taxon>Neocallimastigaceae</taxon>
        <taxon>Piromyces</taxon>
    </lineage>
</organism>
<dbReference type="OrthoDB" id="426293at2759"/>
<gene>
    <name evidence="1" type="ORF">BCR36DRAFT_444937</name>
</gene>
<dbReference type="Gene3D" id="1.25.40.20">
    <property type="entry name" value="Ankyrin repeat-containing domain"/>
    <property type="match status" value="1"/>
</dbReference>
<keyword evidence="2" id="KW-1185">Reference proteome</keyword>
<feature type="non-terminal residue" evidence="1">
    <location>
        <position position="74"/>
    </location>
</feature>
<dbReference type="Proteomes" id="UP000193719">
    <property type="component" value="Unassembled WGS sequence"/>
</dbReference>
<dbReference type="EMBL" id="MCFH01000155">
    <property type="protein sequence ID" value="ORX36546.1"/>
    <property type="molecule type" value="Genomic_DNA"/>
</dbReference>
<reference evidence="1 2" key="2">
    <citation type="submission" date="2016-08" db="EMBL/GenBank/DDBJ databases">
        <title>Pervasive Adenine N6-methylation of Active Genes in Fungi.</title>
        <authorList>
            <consortium name="DOE Joint Genome Institute"/>
            <person name="Mondo S.J."/>
            <person name="Dannebaum R.O."/>
            <person name="Kuo R.C."/>
            <person name="Labutti K."/>
            <person name="Haridas S."/>
            <person name="Kuo A."/>
            <person name="Salamov A."/>
            <person name="Ahrendt S.R."/>
            <person name="Lipzen A."/>
            <person name="Sullivan W."/>
            <person name="Andreopoulos W.B."/>
            <person name="Clum A."/>
            <person name="Lindquist E."/>
            <person name="Daum C."/>
            <person name="Ramamoorthy G.K."/>
            <person name="Gryganskyi A."/>
            <person name="Culley D."/>
            <person name="Magnuson J.K."/>
            <person name="James T.Y."/>
            <person name="O'Malley M.A."/>
            <person name="Stajich J.E."/>
            <person name="Spatafora J.W."/>
            <person name="Visel A."/>
            <person name="Grigoriev I.V."/>
        </authorList>
    </citation>
    <scope>NUCLEOTIDE SEQUENCE [LARGE SCALE GENOMIC DNA]</scope>
    <source>
        <strain evidence="2">finn</strain>
    </source>
</reference>
<sequence>MVQNLNVKDNNGQILLHFARIDDENYDIAKYLIDSWTLLHYACDKGNETRVKHLIKNEKININIQDDYGHTPIH</sequence>
<dbReference type="InterPro" id="IPR036770">
    <property type="entry name" value="Ankyrin_rpt-contain_sf"/>
</dbReference>
<reference evidence="1 2" key="1">
    <citation type="submission" date="2016-08" db="EMBL/GenBank/DDBJ databases">
        <title>Genomes of anaerobic fungi encode conserved fungal cellulosomes for biomass hydrolysis.</title>
        <authorList>
            <consortium name="DOE Joint Genome Institute"/>
            <person name="Haitjema C.H."/>
            <person name="Gilmore S.P."/>
            <person name="Henske J.K."/>
            <person name="Solomon K.V."/>
            <person name="De Groot R."/>
            <person name="Kuo A."/>
            <person name="Mondo S.J."/>
            <person name="Salamov A.A."/>
            <person name="Labutti K."/>
            <person name="Zhao Z."/>
            <person name="Chiniquy J."/>
            <person name="Barry K."/>
            <person name="Brewer H.M."/>
            <person name="Purvine S.O."/>
            <person name="Wright A.T."/>
            <person name="Boxma B."/>
            <person name="Van Alen T."/>
            <person name="Hackstein J.H."/>
            <person name="Baker S.E."/>
            <person name="Grigoriev I.V."/>
            <person name="O'Malley M.A."/>
        </authorList>
    </citation>
    <scope>NUCLEOTIDE SEQUENCE [LARGE SCALE GENOMIC DNA]</scope>
    <source>
        <strain evidence="2">finn</strain>
    </source>
</reference>
<dbReference type="SUPFAM" id="SSF48403">
    <property type="entry name" value="Ankyrin repeat"/>
    <property type="match status" value="1"/>
</dbReference>
<evidence type="ECO:0000313" key="1">
    <source>
        <dbReference type="EMBL" id="ORX36546.1"/>
    </source>
</evidence>
<dbReference type="AlphaFoldDB" id="A0A1Y1UGA7"/>
<proteinExistence type="predicted"/>
<dbReference type="SMART" id="SM00248">
    <property type="entry name" value="ANK"/>
    <property type="match status" value="1"/>
</dbReference>